<dbReference type="EMBL" id="JANGCH010000030">
    <property type="protein sequence ID" value="MCQ5122739.1"/>
    <property type="molecule type" value="Genomic_DNA"/>
</dbReference>
<evidence type="ECO:0000256" key="1">
    <source>
        <dbReference type="SAM" id="Phobius"/>
    </source>
</evidence>
<feature type="transmembrane region" description="Helical" evidence="1">
    <location>
        <begin position="126"/>
        <end position="146"/>
    </location>
</feature>
<evidence type="ECO:0000313" key="4">
    <source>
        <dbReference type="Proteomes" id="UP001524435"/>
    </source>
</evidence>
<dbReference type="InterPro" id="IPR007484">
    <property type="entry name" value="Peptidase_M28"/>
</dbReference>
<keyword evidence="4" id="KW-1185">Reference proteome</keyword>
<organism evidence="3 4">
    <name type="scientific">Massilicoli timonensis</name>
    <dbReference type="NCBI Taxonomy" id="2015901"/>
    <lineage>
        <taxon>Bacteria</taxon>
        <taxon>Bacillati</taxon>
        <taxon>Bacillota</taxon>
        <taxon>Erysipelotrichia</taxon>
        <taxon>Erysipelotrichales</taxon>
        <taxon>Erysipelotrichaceae</taxon>
        <taxon>Massilicoli</taxon>
    </lineage>
</organism>
<dbReference type="RefSeq" id="WP_256198379.1">
    <property type="nucleotide sequence ID" value="NZ_JANGCH010000030.1"/>
</dbReference>
<sequence>MKEYLEYLTKHLPVRFSKRQKQNAAAWISDEMEKQGYLCETIRHKKYFTSVRNIVAGNLKQAKTIIVVPYDTPSRVFWHKFLYYPLDGNLSARKSLFPMYVPIFLLYFLMLALMYGIPYFMPTPEAVSAAYIAGIVLLVLIVALLAKGIPTRKNAIYHAGVAAALELAASLEKEQKRNVAFVFTDQNSGKFYGAYYVRLRLDELKKSAQVITLNGVGAGGELVIGYTKGQKKNAQELIKAAGKHHRVASKSMDSEMLVQSAMQYFPKGIVVASGVYDEKHNLYIDRLRRNHDDQVDEKQLEVIVSMLKNNQK</sequence>
<feature type="transmembrane region" description="Helical" evidence="1">
    <location>
        <begin position="99"/>
        <end position="120"/>
    </location>
</feature>
<keyword evidence="1" id="KW-0472">Membrane</keyword>
<accession>A0ABT1SNE6</accession>
<feature type="domain" description="Peptidase M28" evidence="2">
    <location>
        <begin position="159"/>
        <end position="248"/>
    </location>
</feature>
<dbReference type="SUPFAM" id="SSF53187">
    <property type="entry name" value="Zn-dependent exopeptidases"/>
    <property type="match status" value="1"/>
</dbReference>
<gene>
    <name evidence="3" type="ORF">NE663_10820</name>
</gene>
<protein>
    <submittedName>
        <fullName evidence="3">M28 family peptidase</fullName>
    </submittedName>
</protein>
<dbReference type="Proteomes" id="UP001524435">
    <property type="component" value="Unassembled WGS sequence"/>
</dbReference>
<dbReference type="Pfam" id="PF04389">
    <property type="entry name" value="Peptidase_M28"/>
    <property type="match status" value="1"/>
</dbReference>
<reference evidence="3 4" key="1">
    <citation type="submission" date="2022-06" db="EMBL/GenBank/DDBJ databases">
        <title>Isolation of gut microbiota from human fecal samples.</title>
        <authorList>
            <person name="Pamer E.G."/>
            <person name="Barat B."/>
            <person name="Waligurski E."/>
            <person name="Medina S."/>
            <person name="Paddock L."/>
            <person name="Mostad J."/>
        </authorList>
    </citation>
    <scope>NUCLEOTIDE SEQUENCE [LARGE SCALE GENOMIC DNA]</scope>
    <source>
        <strain evidence="3 4">DFI.6.1</strain>
    </source>
</reference>
<comment type="caution">
    <text evidence="3">The sequence shown here is derived from an EMBL/GenBank/DDBJ whole genome shotgun (WGS) entry which is preliminary data.</text>
</comment>
<evidence type="ECO:0000313" key="3">
    <source>
        <dbReference type="EMBL" id="MCQ5122739.1"/>
    </source>
</evidence>
<evidence type="ECO:0000259" key="2">
    <source>
        <dbReference type="Pfam" id="PF04389"/>
    </source>
</evidence>
<proteinExistence type="predicted"/>
<dbReference type="Gene3D" id="3.40.630.10">
    <property type="entry name" value="Zn peptidases"/>
    <property type="match status" value="1"/>
</dbReference>
<keyword evidence="1" id="KW-1133">Transmembrane helix</keyword>
<keyword evidence="1" id="KW-0812">Transmembrane</keyword>
<name>A0ABT1SNE6_9FIRM</name>